<dbReference type="GO" id="GO:0070382">
    <property type="term" value="C:exocytic vesicle"/>
    <property type="evidence" value="ECO:0007669"/>
    <property type="project" value="TreeGrafter"/>
</dbReference>
<dbReference type="GO" id="GO:0048791">
    <property type="term" value="P:calcium ion-regulated exocytosis of neurotransmitter"/>
    <property type="evidence" value="ECO:0007669"/>
    <property type="project" value="TreeGrafter"/>
</dbReference>
<dbReference type="EMBL" id="JYDU01000113">
    <property type="protein sequence ID" value="KRX92379.1"/>
    <property type="molecule type" value="Genomic_DNA"/>
</dbReference>
<dbReference type="PANTHER" id="PTHR10024:SF252">
    <property type="entry name" value="SYNAPTOTAGMIN-12"/>
    <property type="match status" value="1"/>
</dbReference>
<dbReference type="GO" id="GO:0000149">
    <property type="term" value="F:SNARE binding"/>
    <property type="evidence" value="ECO:0007669"/>
    <property type="project" value="TreeGrafter"/>
</dbReference>
<dbReference type="GO" id="GO:0005544">
    <property type="term" value="F:calcium-dependent phospholipid binding"/>
    <property type="evidence" value="ECO:0007669"/>
    <property type="project" value="TreeGrafter"/>
</dbReference>
<dbReference type="AlphaFoldDB" id="A0A0V0XX21"/>
<feature type="non-terminal residue" evidence="3">
    <location>
        <position position="1"/>
    </location>
</feature>
<keyword evidence="1" id="KW-0472">Membrane</keyword>
<dbReference type="PROSITE" id="PS50004">
    <property type="entry name" value="C2"/>
    <property type="match status" value="1"/>
</dbReference>
<dbReference type="CDD" id="cd00276">
    <property type="entry name" value="C2B_Synaptotagmin"/>
    <property type="match status" value="1"/>
</dbReference>
<name>A0A0V0XX21_TRIPS</name>
<accession>A0A0V0XX21</accession>
<evidence type="ECO:0000313" key="4">
    <source>
        <dbReference type="Proteomes" id="UP000054815"/>
    </source>
</evidence>
<protein>
    <submittedName>
        <fullName evidence="3">Synaptotagmin-12</fullName>
    </submittedName>
</protein>
<evidence type="ECO:0000259" key="2">
    <source>
        <dbReference type="PROSITE" id="PS50004"/>
    </source>
</evidence>
<proteinExistence type="predicted"/>
<reference evidence="3 4" key="1">
    <citation type="submission" date="2015-01" db="EMBL/GenBank/DDBJ databases">
        <title>Evolution of Trichinella species and genotypes.</title>
        <authorList>
            <person name="Korhonen P.K."/>
            <person name="Edoardo P."/>
            <person name="Giuseppe L.R."/>
            <person name="Gasser R.B."/>
        </authorList>
    </citation>
    <scope>NUCLEOTIDE SEQUENCE [LARGE SCALE GENOMIC DNA]</scope>
    <source>
        <strain evidence="3">ISS141</strain>
    </source>
</reference>
<dbReference type="Gene3D" id="2.60.40.150">
    <property type="entry name" value="C2 domain"/>
    <property type="match status" value="1"/>
</dbReference>
<evidence type="ECO:0000313" key="3">
    <source>
        <dbReference type="EMBL" id="KRX92379.1"/>
    </source>
</evidence>
<dbReference type="Pfam" id="PF00168">
    <property type="entry name" value="C2"/>
    <property type="match status" value="1"/>
</dbReference>
<evidence type="ECO:0000256" key="1">
    <source>
        <dbReference type="SAM" id="Phobius"/>
    </source>
</evidence>
<sequence length="460" mass="52405">LINYHLIKISSNKSLLNGIVKSEIHAMIDHGLLIPLLLLLVIGLFILLFMLIRRLKWLQSLKFPQIPFITSVYQRLVLRKYQTLQEDDCQSTTAYNITIESNQMVDRMKAVNGTQPDAFAQIMENKLNLSIPKVNRRRSSFNAEETAVQHCNTNAIVDFESMPKLRESRASSWSVADNKVESESLSSLSSLLMTITNVLSVNIIQAFDIRNVPPNCSIFLVIFLLPYPKPLFKTKPFSVASVIYIHQLFRQCVLEKDLRRVALLCQMYARFSAGDQTPVVHFVGETKVRLKDLNLQVSKTHWLSLLPHMENVDNDDEQCSSGELQFALSYSPTVQRLTVILLKVRNVHNSEGRVPNAILIRVYLVSGPKVLRKKTSIQKIVDGGAEFNESIIFTVGQIQLNKAYLRASVREAHSMTEFSTIGHVTVGARRSGKELGHWQRMIDNSKSPCTMWHRLMMKKR</sequence>
<dbReference type="GO" id="GO:0030276">
    <property type="term" value="F:clathrin binding"/>
    <property type="evidence" value="ECO:0007669"/>
    <property type="project" value="TreeGrafter"/>
</dbReference>
<dbReference type="GO" id="GO:0001786">
    <property type="term" value="F:phosphatidylserine binding"/>
    <property type="evidence" value="ECO:0007669"/>
    <property type="project" value="TreeGrafter"/>
</dbReference>
<feature type="domain" description="C2" evidence="2">
    <location>
        <begin position="320"/>
        <end position="453"/>
    </location>
</feature>
<keyword evidence="1" id="KW-0812">Transmembrane</keyword>
<organism evidence="3 4">
    <name type="scientific">Trichinella pseudospiralis</name>
    <name type="common">Parasitic roundworm</name>
    <dbReference type="NCBI Taxonomy" id="6337"/>
    <lineage>
        <taxon>Eukaryota</taxon>
        <taxon>Metazoa</taxon>
        <taxon>Ecdysozoa</taxon>
        <taxon>Nematoda</taxon>
        <taxon>Enoplea</taxon>
        <taxon>Dorylaimia</taxon>
        <taxon>Trichinellida</taxon>
        <taxon>Trichinellidae</taxon>
        <taxon>Trichinella</taxon>
    </lineage>
</organism>
<dbReference type="GO" id="GO:0005886">
    <property type="term" value="C:plasma membrane"/>
    <property type="evidence" value="ECO:0007669"/>
    <property type="project" value="TreeGrafter"/>
</dbReference>
<gene>
    <name evidence="3" type="primary">SYT12</name>
    <name evidence="3" type="ORF">T4E_12111</name>
</gene>
<dbReference type="GO" id="GO:0005509">
    <property type="term" value="F:calcium ion binding"/>
    <property type="evidence" value="ECO:0007669"/>
    <property type="project" value="TreeGrafter"/>
</dbReference>
<dbReference type="GO" id="GO:0098793">
    <property type="term" value="C:presynapse"/>
    <property type="evidence" value="ECO:0007669"/>
    <property type="project" value="GOC"/>
</dbReference>
<dbReference type="SUPFAM" id="SSF49562">
    <property type="entry name" value="C2 domain (Calcium/lipid-binding domain, CaLB)"/>
    <property type="match status" value="2"/>
</dbReference>
<feature type="transmembrane region" description="Helical" evidence="1">
    <location>
        <begin position="32"/>
        <end position="52"/>
    </location>
</feature>
<keyword evidence="1" id="KW-1133">Transmembrane helix</keyword>
<dbReference type="InterPro" id="IPR000008">
    <property type="entry name" value="C2_dom"/>
</dbReference>
<comment type="caution">
    <text evidence="3">The sequence shown here is derived from an EMBL/GenBank/DDBJ whole genome shotgun (WGS) entry which is preliminary data.</text>
</comment>
<dbReference type="GO" id="GO:0048488">
    <property type="term" value="P:synaptic vesicle endocytosis"/>
    <property type="evidence" value="ECO:0007669"/>
    <property type="project" value="TreeGrafter"/>
</dbReference>
<dbReference type="InterPro" id="IPR035892">
    <property type="entry name" value="C2_domain_sf"/>
</dbReference>
<dbReference type="PANTHER" id="PTHR10024">
    <property type="entry name" value="SYNAPTOTAGMIN"/>
    <property type="match status" value="1"/>
</dbReference>
<dbReference type="Proteomes" id="UP000054815">
    <property type="component" value="Unassembled WGS sequence"/>
</dbReference>